<evidence type="ECO:0000256" key="1">
    <source>
        <dbReference type="SAM" id="MobiDB-lite"/>
    </source>
</evidence>
<reference evidence="2 3" key="1">
    <citation type="journal article" date="2021" name="BMC Genomics">
        <title>Datura genome reveals duplications of psychoactive alkaloid biosynthetic genes and high mutation rate following tissue culture.</title>
        <authorList>
            <person name="Rajewski A."/>
            <person name="Carter-House D."/>
            <person name="Stajich J."/>
            <person name="Litt A."/>
        </authorList>
    </citation>
    <scope>NUCLEOTIDE SEQUENCE [LARGE SCALE GENOMIC DNA]</scope>
    <source>
        <strain evidence="2">AR-01</strain>
    </source>
</reference>
<evidence type="ECO:0000313" key="2">
    <source>
        <dbReference type="EMBL" id="MCE3216815.1"/>
    </source>
</evidence>
<proteinExistence type="predicted"/>
<sequence length="87" mass="9095">MAKKHASSSASQLKAPVGWGAGHGTTPDGSLAGVHQMRAQIRAHANPQPEVENGDVVLILLNVLETLFPNHGGLSIPQTTLQAQIQV</sequence>
<gene>
    <name evidence="2" type="ORF">HAX54_008254</name>
</gene>
<name>A0ABS8WXP3_DATST</name>
<organism evidence="2 3">
    <name type="scientific">Datura stramonium</name>
    <name type="common">Jimsonweed</name>
    <name type="synonym">Common thornapple</name>
    <dbReference type="NCBI Taxonomy" id="4076"/>
    <lineage>
        <taxon>Eukaryota</taxon>
        <taxon>Viridiplantae</taxon>
        <taxon>Streptophyta</taxon>
        <taxon>Embryophyta</taxon>
        <taxon>Tracheophyta</taxon>
        <taxon>Spermatophyta</taxon>
        <taxon>Magnoliopsida</taxon>
        <taxon>eudicotyledons</taxon>
        <taxon>Gunneridae</taxon>
        <taxon>Pentapetalae</taxon>
        <taxon>asterids</taxon>
        <taxon>lamiids</taxon>
        <taxon>Solanales</taxon>
        <taxon>Solanaceae</taxon>
        <taxon>Solanoideae</taxon>
        <taxon>Datureae</taxon>
        <taxon>Datura</taxon>
    </lineage>
</organism>
<feature type="region of interest" description="Disordered" evidence="1">
    <location>
        <begin position="1"/>
        <end position="35"/>
    </location>
</feature>
<evidence type="ECO:0000313" key="3">
    <source>
        <dbReference type="Proteomes" id="UP000823775"/>
    </source>
</evidence>
<comment type="caution">
    <text evidence="2">The sequence shown here is derived from an EMBL/GenBank/DDBJ whole genome shotgun (WGS) entry which is preliminary data.</text>
</comment>
<dbReference type="EMBL" id="JACEIK010014266">
    <property type="protein sequence ID" value="MCE3216815.1"/>
    <property type="molecule type" value="Genomic_DNA"/>
</dbReference>
<protein>
    <submittedName>
        <fullName evidence="2">Uncharacterized protein</fullName>
    </submittedName>
</protein>
<dbReference type="Proteomes" id="UP000823775">
    <property type="component" value="Unassembled WGS sequence"/>
</dbReference>
<keyword evidence="3" id="KW-1185">Reference proteome</keyword>
<accession>A0ABS8WXP3</accession>